<dbReference type="InterPro" id="IPR023299">
    <property type="entry name" value="ATPase_P-typ_cyto_dom_N"/>
</dbReference>
<dbReference type="Proteomes" id="UP000595362">
    <property type="component" value="Chromosome"/>
</dbReference>
<feature type="transmembrane region" description="Helical" evidence="10">
    <location>
        <begin position="44"/>
        <end position="62"/>
    </location>
</feature>
<evidence type="ECO:0000256" key="6">
    <source>
        <dbReference type="ARBA" id="ARBA00022840"/>
    </source>
</evidence>
<dbReference type="InterPro" id="IPR059000">
    <property type="entry name" value="ATPase_P-type_domA"/>
</dbReference>
<evidence type="ECO:0000256" key="3">
    <source>
        <dbReference type="ARBA" id="ARBA00022475"/>
    </source>
</evidence>
<dbReference type="FunFam" id="3.40.50.1000:FF:000083">
    <property type="entry name" value="Sodium/potassium-transporting ATPase subunit alpha"/>
    <property type="match status" value="1"/>
</dbReference>
<organism evidence="12 13">
    <name type="scientific">Micavibrio aeruginosavorus</name>
    <dbReference type="NCBI Taxonomy" id="349221"/>
    <lineage>
        <taxon>Bacteria</taxon>
        <taxon>Pseudomonadati</taxon>
        <taxon>Bdellovibrionota</taxon>
        <taxon>Bdellovibrionia</taxon>
        <taxon>Bdellovibrionales</taxon>
        <taxon>Pseudobdellovibrionaceae</taxon>
        <taxon>Micavibrio</taxon>
    </lineage>
</organism>
<dbReference type="SFLD" id="SFLDS00003">
    <property type="entry name" value="Haloacid_Dehalogenase"/>
    <property type="match status" value="1"/>
</dbReference>
<keyword evidence="5" id="KW-0547">Nucleotide-binding</keyword>
<dbReference type="PANTHER" id="PTHR43294:SF21">
    <property type="entry name" value="CATION TRANSPORTING ATPASE"/>
    <property type="match status" value="1"/>
</dbReference>
<dbReference type="SUPFAM" id="SSF81660">
    <property type="entry name" value="Metal cation-transporting ATPase, ATP-binding domain N"/>
    <property type="match status" value="1"/>
</dbReference>
<dbReference type="SMART" id="SM00831">
    <property type="entry name" value="Cation_ATPase_N"/>
    <property type="match status" value="1"/>
</dbReference>
<evidence type="ECO:0000313" key="12">
    <source>
        <dbReference type="EMBL" id="QQG36147.1"/>
    </source>
</evidence>
<dbReference type="InterPro" id="IPR004014">
    <property type="entry name" value="ATPase_P-typ_cation-transptr_N"/>
</dbReference>
<keyword evidence="3" id="KW-1003">Cell membrane</keyword>
<dbReference type="Pfam" id="PF08282">
    <property type="entry name" value="Hydrolase_3"/>
    <property type="match status" value="1"/>
</dbReference>
<dbReference type="PRINTS" id="PR00120">
    <property type="entry name" value="HATPASE"/>
</dbReference>
<dbReference type="InterPro" id="IPR018303">
    <property type="entry name" value="ATPase_P-typ_P_site"/>
</dbReference>
<dbReference type="Gene3D" id="1.20.1110.10">
    <property type="entry name" value="Calcium-transporting ATPase, transmembrane domain"/>
    <property type="match status" value="1"/>
</dbReference>
<dbReference type="InterPro" id="IPR044492">
    <property type="entry name" value="P_typ_ATPase_HD_dom"/>
</dbReference>
<dbReference type="SUPFAM" id="SSF81653">
    <property type="entry name" value="Calcium ATPase, transduction domain A"/>
    <property type="match status" value="1"/>
</dbReference>
<dbReference type="Gene3D" id="2.70.150.10">
    <property type="entry name" value="Calcium-transporting ATPase, cytoplasmic transduction domain A"/>
    <property type="match status" value="1"/>
</dbReference>
<dbReference type="InterPro" id="IPR023214">
    <property type="entry name" value="HAD_sf"/>
</dbReference>
<evidence type="ECO:0000256" key="9">
    <source>
        <dbReference type="ARBA" id="ARBA00023136"/>
    </source>
</evidence>
<dbReference type="InterPro" id="IPR001757">
    <property type="entry name" value="P_typ_ATPase"/>
</dbReference>
<keyword evidence="6" id="KW-0067">ATP-binding</keyword>
<dbReference type="InterPro" id="IPR036412">
    <property type="entry name" value="HAD-like_sf"/>
</dbReference>
<reference evidence="12 13" key="1">
    <citation type="submission" date="2020-07" db="EMBL/GenBank/DDBJ databases">
        <title>Huge and variable diversity of episymbiotic CPR bacteria and DPANN archaea in groundwater ecosystems.</title>
        <authorList>
            <person name="He C.Y."/>
            <person name="Keren R."/>
            <person name="Whittaker M."/>
            <person name="Farag I.F."/>
            <person name="Doudna J."/>
            <person name="Cate J.H.D."/>
            <person name="Banfield J.F."/>
        </authorList>
    </citation>
    <scope>NUCLEOTIDE SEQUENCE [LARGE SCALE GENOMIC DNA]</scope>
    <source>
        <strain evidence="12">NC_groundwater_70_Ag_B-0.1um_54_66</strain>
    </source>
</reference>
<dbReference type="GO" id="GO:0005524">
    <property type="term" value="F:ATP binding"/>
    <property type="evidence" value="ECO:0007669"/>
    <property type="project" value="UniProtKB-KW"/>
</dbReference>
<feature type="transmembrane region" description="Helical" evidence="10">
    <location>
        <begin position="743"/>
        <end position="765"/>
    </location>
</feature>
<feature type="domain" description="Cation-transporting P-type ATPase N-terminal" evidence="11">
    <location>
        <begin position="3"/>
        <end position="64"/>
    </location>
</feature>
<dbReference type="GO" id="GO:0006883">
    <property type="term" value="P:intracellular sodium ion homeostasis"/>
    <property type="evidence" value="ECO:0007669"/>
    <property type="project" value="TreeGrafter"/>
</dbReference>
<dbReference type="GO" id="GO:0005391">
    <property type="term" value="F:P-type sodium:potassium-exchanging transporter activity"/>
    <property type="evidence" value="ECO:0007669"/>
    <property type="project" value="TreeGrafter"/>
</dbReference>
<feature type="transmembrane region" description="Helical" evidence="10">
    <location>
        <begin position="232"/>
        <end position="250"/>
    </location>
</feature>
<dbReference type="InterPro" id="IPR023298">
    <property type="entry name" value="ATPase_P-typ_TM_dom_sf"/>
</dbReference>
<feature type="transmembrane region" description="Helical" evidence="10">
    <location>
        <begin position="838"/>
        <end position="856"/>
    </location>
</feature>
<dbReference type="PANTHER" id="PTHR43294">
    <property type="entry name" value="SODIUM/POTASSIUM-TRANSPORTING ATPASE SUBUNIT ALPHA"/>
    <property type="match status" value="1"/>
</dbReference>
<dbReference type="Pfam" id="PF13246">
    <property type="entry name" value="Cation_ATPase"/>
    <property type="match status" value="1"/>
</dbReference>
<accession>A0A7T5R293</accession>
<keyword evidence="7" id="KW-1278">Translocase</keyword>
<evidence type="ECO:0000256" key="4">
    <source>
        <dbReference type="ARBA" id="ARBA00022692"/>
    </source>
</evidence>
<dbReference type="GO" id="GO:0036376">
    <property type="term" value="P:sodium ion export across plasma membrane"/>
    <property type="evidence" value="ECO:0007669"/>
    <property type="project" value="TreeGrafter"/>
</dbReference>
<dbReference type="PROSITE" id="PS00154">
    <property type="entry name" value="ATPASE_E1_E2"/>
    <property type="match status" value="1"/>
</dbReference>
<dbReference type="Pfam" id="PF00689">
    <property type="entry name" value="Cation_ATPase_C"/>
    <property type="match status" value="1"/>
</dbReference>
<gene>
    <name evidence="12" type="ORF">HYS17_11765</name>
</gene>
<protein>
    <submittedName>
        <fullName evidence="12">Cation-translocating P-type ATPase</fullName>
    </submittedName>
</protein>
<evidence type="ECO:0000256" key="2">
    <source>
        <dbReference type="ARBA" id="ARBA00005675"/>
    </source>
</evidence>
<dbReference type="GO" id="GO:0030007">
    <property type="term" value="P:intracellular potassium ion homeostasis"/>
    <property type="evidence" value="ECO:0007669"/>
    <property type="project" value="TreeGrafter"/>
</dbReference>
<feature type="transmembrane region" description="Helical" evidence="10">
    <location>
        <begin position="771"/>
        <end position="791"/>
    </location>
</feature>
<keyword evidence="8 10" id="KW-1133">Transmembrane helix</keyword>
<dbReference type="NCBIfam" id="TIGR01494">
    <property type="entry name" value="ATPase_P-type"/>
    <property type="match status" value="2"/>
</dbReference>
<dbReference type="SFLD" id="SFLDF00027">
    <property type="entry name" value="p-type_atpase"/>
    <property type="match status" value="1"/>
</dbReference>
<dbReference type="AlphaFoldDB" id="A0A7T5R293"/>
<dbReference type="GO" id="GO:1990573">
    <property type="term" value="P:potassium ion import across plasma membrane"/>
    <property type="evidence" value="ECO:0007669"/>
    <property type="project" value="TreeGrafter"/>
</dbReference>
<comment type="similarity">
    <text evidence="2">Belongs to the cation transport ATPase (P-type) (TC 3.A.3) family. Type IIA subfamily.</text>
</comment>
<dbReference type="Pfam" id="PF00690">
    <property type="entry name" value="Cation_ATPase_N"/>
    <property type="match status" value="1"/>
</dbReference>
<dbReference type="InterPro" id="IPR050510">
    <property type="entry name" value="Cation_transp_ATPase_P-type"/>
</dbReference>
<keyword evidence="9 10" id="KW-0472">Membrane</keyword>
<comment type="subcellular location">
    <subcellularLocation>
        <location evidence="1">Cell membrane</location>
        <topology evidence="1">Multi-pass membrane protein</topology>
    </subcellularLocation>
</comment>
<keyword evidence="4 10" id="KW-0812">Transmembrane</keyword>
<name>A0A7T5R293_9BACT</name>
<dbReference type="GO" id="GO:0005886">
    <property type="term" value="C:plasma membrane"/>
    <property type="evidence" value="ECO:0007669"/>
    <property type="project" value="UniProtKB-SubCell"/>
</dbReference>
<evidence type="ECO:0000259" key="11">
    <source>
        <dbReference type="SMART" id="SM00831"/>
    </source>
</evidence>
<dbReference type="Gene3D" id="3.40.1110.10">
    <property type="entry name" value="Calcium-transporting ATPase, cytoplasmic domain N"/>
    <property type="match status" value="1"/>
</dbReference>
<feature type="transmembrane region" description="Helical" evidence="10">
    <location>
        <begin position="262"/>
        <end position="289"/>
    </location>
</feature>
<evidence type="ECO:0000313" key="13">
    <source>
        <dbReference type="Proteomes" id="UP000595362"/>
    </source>
</evidence>
<dbReference type="PRINTS" id="PR00119">
    <property type="entry name" value="CATATPASE"/>
</dbReference>
<evidence type="ECO:0000256" key="7">
    <source>
        <dbReference type="ARBA" id="ARBA00022967"/>
    </source>
</evidence>
<dbReference type="SUPFAM" id="SSF81665">
    <property type="entry name" value="Calcium ATPase, transmembrane domain M"/>
    <property type="match status" value="1"/>
</dbReference>
<evidence type="ECO:0000256" key="5">
    <source>
        <dbReference type="ARBA" id="ARBA00022741"/>
    </source>
</evidence>
<sequence>MTAWHALTIEETKRALGCLSPPFAPNRLIGQEGTPWPVMLLRQFQSMLVLILAVAVLLSFMIGDKIDACAILAIVVLNACLGFAQEWKAESTLQGLKQMLAPRCRVRRGGREQEIDATSLIPGDYVLLSAGNAIPADLRLAEAVNLRVDESALTGESLAVAKRTEALPEDCPVALRDNVAFMGTHVVNGYGAGFVVATGMDTAFGQIAGLTSTIKETQTNLQRQLGVLGRQLGVLALLVSAAVFAVGWGVGHDPSAMAMTGISLAVAAVPEGLPAVVTITLALGMGTMARKKALLRRLQAAETLGAVSVICTDKTGTLTCNQMTAQAVWTADGLFQVTGAGYETDGQFLLNDQPCDPPLFPGLMKLLDTGRVCNHARLDQAGHVIGAPTEAALIVVADKAGLHAVRPVAIVAEHSFNSTRKRMSIVEQEQDRLVVHVKGAPEVILPLCSFILKDGGVVEMTDEYRRNIERAYSDMACRGMRTLALARRETPDGGTLDETAIEADLVFLGIVGMIDPPRPEVREALARAESAGIRILMITGDSPDTALAVARQIGLSAAKAVTGDMMRALSDEELSALLQDDILFARTVPEDKYRIVKLLQADRRLVAMTGDGVNDAPALKQADIGIAMGIRGTDVAKGAADIVLADDNFATIVAAIEEGRRQYTNISKFVRFLVSHSIGEVSAVFLNILTAGPLILLPLQILWINLATDSVTALALSVEKAERDIMNERPRRIGAALIGKRDLAFLAACGLYVGVATLGLFHIYLGQSYERANSIAFTMIVMTAQMLVFNFRHLHGPVAAIGWFSNPWILLAVAAMTLMQAAALYWPPLNAILHTVPLAVHDWGVILLAALPLFIVPEAVKLARARL</sequence>
<evidence type="ECO:0000256" key="8">
    <source>
        <dbReference type="ARBA" id="ARBA00022989"/>
    </source>
</evidence>
<dbReference type="InterPro" id="IPR006068">
    <property type="entry name" value="ATPase_P-typ_cation-transptr_C"/>
</dbReference>
<feature type="transmembrane region" description="Helical" evidence="10">
    <location>
        <begin position="803"/>
        <end position="826"/>
    </location>
</feature>
<dbReference type="Gene3D" id="3.40.50.1000">
    <property type="entry name" value="HAD superfamily/HAD-like"/>
    <property type="match status" value="1"/>
</dbReference>
<dbReference type="Pfam" id="PF00122">
    <property type="entry name" value="E1-E2_ATPase"/>
    <property type="match status" value="1"/>
</dbReference>
<dbReference type="GO" id="GO:1902600">
    <property type="term" value="P:proton transmembrane transport"/>
    <property type="evidence" value="ECO:0007669"/>
    <property type="project" value="TreeGrafter"/>
</dbReference>
<dbReference type="EMBL" id="CP066681">
    <property type="protein sequence ID" value="QQG36147.1"/>
    <property type="molecule type" value="Genomic_DNA"/>
</dbReference>
<evidence type="ECO:0000256" key="10">
    <source>
        <dbReference type="SAM" id="Phobius"/>
    </source>
</evidence>
<evidence type="ECO:0000256" key="1">
    <source>
        <dbReference type="ARBA" id="ARBA00004651"/>
    </source>
</evidence>
<dbReference type="GO" id="GO:0016887">
    <property type="term" value="F:ATP hydrolysis activity"/>
    <property type="evidence" value="ECO:0007669"/>
    <property type="project" value="InterPro"/>
</dbReference>
<proteinExistence type="inferred from homology"/>
<dbReference type="SUPFAM" id="SSF56784">
    <property type="entry name" value="HAD-like"/>
    <property type="match status" value="1"/>
</dbReference>
<dbReference type="InterPro" id="IPR008250">
    <property type="entry name" value="ATPase_P-typ_transduc_dom_A_sf"/>
</dbReference>
<dbReference type="SFLD" id="SFLDG00002">
    <property type="entry name" value="C1.7:_P-type_atpase_like"/>
    <property type="match status" value="1"/>
</dbReference>